<accession>A0ABW2DLS0</accession>
<feature type="region of interest" description="Disordered" evidence="1">
    <location>
        <begin position="92"/>
        <end position="152"/>
    </location>
</feature>
<feature type="region of interest" description="Disordered" evidence="1">
    <location>
        <begin position="166"/>
        <end position="232"/>
    </location>
</feature>
<protein>
    <submittedName>
        <fullName evidence="2">Uncharacterized protein</fullName>
    </submittedName>
</protein>
<sequence>MQRRDRENQNYGDFYTNDGNSYHTSNTGNRFEVRTQDFRHQAWPERDYIRGDHQQYNDWHGRDMSRDYNHLHQYPRNNQDQHRNEQNFNRSSYQDQQHNERFSNQNPNRQNWGSDSNHDQRYTNNYSRDRDQFGNQYQDNFRHDPTLTRGGQDEDLLGNIRQGYGISSFDGTSDRFNTLNSPHRYGTQQNEQNYLSGDRDGYRSSQYGGGLGDGGFHSHRGVPDYGRGNFAENEGTGMGSSYGGKNYGGGHGYTGGHRGGTWGDSSYGSYSGNFSGTSPMGGSSYGNGRSSYGNSSQNTDRGVSELGGH</sequence>
<reference evidence="3" key="1">
    <citation type="journal article" date="2019" name="Int. J. Syst. Evol. Microbiol.">
        <title>The Global Catalogue of Microorganisms (GCM) 10K type strain sequencing project: providing services to taxonomists for standard genome sequencing and annotation.</title>
        <authorList>
            <consortium name="The Broad Institute Genomics Platform"/>
            <consortium name="The Broad Institute Genome Sequencing Center for Infectious Disease"/>
            <person name="Wu L."/>
            <person name="Ma J."/>
        </authorList>
    </citation>
    <scope>NUCLEOTIDE SEQUENCE [LARGE SCALE GENOMIC DNA]</scope>
    <source>
        <strain evidence="3">CGMCC 4.7393</strain>
    </source>
</reference>
<dbReference type="RefSeq" id="WP_066621796.1">
    <property type="nucleotide sequence ID" value="NZ_JBHSYQ010000004.1"/>
</dbReference>
<keyword evidence="3" id="KW-1185">Reference proteome</keyword>
<proteinExistence type="predicted"/>
<dbReference type="Proteomes" id="UP001596405">
    <property type="component" value="Unassembled WGS sequence"/>
</dbReference>
<dbReference type="EMBL" id="JBHSYQ010000004">
    <property type="protein sequence ID" value="MFC6998008.1"/>
    <property type="molecule type" value="Genomic_DNA"/>
</dbReference>
<name>A0ABW2DLS0_9BACT</name>
<feature type="region of interest" description="Disordered" evidence="1">
    <location>
        <begin position="264"/>
        <end position="309"/>
    </location>
</feature>
<comment type="caution">
    <text evidence="2">The sequence shown here is derived from an EMBL/GenBank/DDBJ whole genome shotgun (WGS) entry which is preliminary data.</text>
</comment>
<evidence type="ECO:0000313" key="2">
    <source>
        <dbReference type="EMBL" id="MFC6998008.1"/>
    </source>
</evidence>
<gene>
    <name evidence="2" type="ORF">ACFQHR_10250</name>
</gene>
<evidence type="ECO:0000256" key="1">
    <source>
        <dbReference type="SAM" id="MobiDB-lite"/>
    </source>
</evidence>
<feature type="compositionally biased region" description="Polar residues" evidence="1">
    <location>
        <begin position="92"/>
        <end position="115"/>
    </location>
</feature>
<evidence type="ECO:0000313" key="3">
    <source>
        <dbReference type="Proteomes" id="UP001596405"/>
    </source>
</evidence>
<feature type="compositionally biased region" description="Basic and acidic residues" evidence="1">
    <location>
        <begin position="116"/>
        <end position="132"/>
    </location>
</feature>
<feature type="compositionally biased region" description="Low complexity" evidence="1">
    <location>
        <begin position="264"/>
        <end position="296"/>
    </location>
</feature>
<organism evidence="2 3">
    <name type="scientific">Rufibacter roseus</name>
    <dbReference type="NCBI Taxonomy" id="1567108"/>
    <lineage>
        <taxon>Bacteria</taxon>
        <taxon>Pseudomonadati</taxon>
        <taxon>Bacteroidota</taxon>
        <taxon>Cytophagia</taxon>
        <taxon>Cytophagales</taxon>
        <taxon>Hymenobacteraceae</taxon>
        <taxon>Rufibacter</taxon>
    </lineage>
</organism>
<feature type="compositionally biased region" description="Polar residues" evidence="1">
    <location>
        <begin position="17"/>
        <end position="29"/>
    </location>
</feature>
<feature type="region of interest" description="Disordered" evidence="1">
    <location>
        <begin position="1"/>
        <end position="31"/>
    </location>
</feature>
<feature type="compositionally biased region" description="Polar residues" evidence="1">
    <location>
        <begin position="169"/>
        <end position="195"/>
    </location>
</feature>